<dbReference type="Proteomes" id="UP000255177">
    <property type="component" value="Unassembled WGS sequence"/>
</dbReference>
<proteinExistence type="predicted"/>
<accession>A0A380T1R7</accession>
<dbReference type="RefSeq" id="WP_115087499.1">
    <property type="nucleotide sequence ID" value="NZ_CBCSFG010000024.1"/>
</dbReference>
<reference evidence="3" key="1">
    <citation type="submission" date="2018-07" db="EMBL/GenBank/DDBJ databases">
        <authorList>
            <person name="Blom J."/>
        </authorList>
    </citation>
    <scope>NUCLEOTIDE SEQUENCE [LARGE SCALE GENOMIC DNA]</scope>
    <source>
        <strain evidence="3">CCOS 864</strain>
    </source>
</reference>
<evidence type="ECO:0000313" key="3">
    <source>
        <dbReference type="Proteomes" id="UP000255177"/>
    </source>
</evidence>
<sequence length="109" mass="12923">MEHYKSLLQALFFFALTFGLGYLSIRRMRKLREAVDSEFETALRRLRIDHHEVLLDRTQRRYHPEAIQVHRILRDDQGQHYLYVHISDSPGVMQPLSHERALLALGKKA</sequence>
<protein>
    <submittedName>
        <fullName evidence="2">Uncharacterized protein</fullName>
    </submittedName>
</protein>
<keyword evidence="1" id="KW-0812">Transmembrane</keyword>
<dbReference type="EMBL" id="UIDD01000008">
    <property type="protein sequence ID" value="SUQ63885.1"/>
    <property type="molecule type" value="Genomic_DNA"/>
</dbReference>
<evidence type="ECO:0000256" key="1">
    <source>
        <dbReference type="SAM" id="Phobius"/>
    </source>
</evidence>
<gene>
    <name evidence="2" type="ORF">CCOS864_03339</name>
</gene>
<feature type="transmembrane region" description="Helical" evidence="1">
    <location>
        <begin position="6"/>
        <end position="25"/>
    </location>
</feature>
<keyword evidence="1" id="KW-0472">Membrane</keyword>
<dbReference type="AlphaFoldDB" id="A0A380T1R7"/>
<keyword evidence="1" id="KW-1133">Transmembrane helix</keyword>
<keyword evidence="3" id="KW-1185">Reference proteome</keyword>
<evidence type="ECO:0000313" key="2">
    <source>
        <dbReference type="EMBL" id="SUQ63885.1"/>
    </source>
</evidence>
<organism evidence="2 3">
    <name type="scientific">Pseudomonas wadenswilerensis</name>
    <dbReference type="NCBI Taxonomy" id="1785161"/>
    <lineage>
        <taxon>Bacteria</taxon>
        <taxon>Pseudomonadati</taxon>
        <taxon>Pseudomonadota</taxon>
        <taxon>Gammaproteobacteria</taxon>
        <taxon>Pseudomonadales</taxon>
        <taxon>Pseudomonadaceae</taxon>
        <taxon>Pseudomonas</taxon>
    </lineage>
</organism>
<name>A0A380T1R7_9PSED</name>